<evidence type="ECO:0000256" key="23">
    <source>
        <dbReference type="ARBA" id="ARBA00080639"/>
    </source>
</evidence>
<keyword evidence="9" id="KW-0053">Apoptosis</keyword>
<name>G1TA85_RABIT</name>
<dbReference type="InterPro" id="IPR047544">
    <property type="entry name" value="RING-HC_RBR_RNF216"/>
</dbReference>
<evidence type="ECO:0000256" key="1">
    <source>
        <dbReference type="ARBA" id="ARBA00000900"/>
    </source>
</evidence>
<evidence type="ECO:0000256" key="12">
    <source>
        <dbReference type="ARBA" id="ARBA00022771"/>
    </source>
</evidence>
<keyword evidence="15" id="KW-0832">Ubl conjugation</keyword>
<dbReference type="GO" id="GO:0005654">
    <property type="term" value="C:nucleoplasm"/>
    <property type="evidence" value="ECO:0007669"/>
    <property type="project" value="Ensembl"/>
</dbReference>
<dbReference type="Pfam" id="PF26200">
    <property type="entry name" value="Rcat_RNF216"/>
    <property type="match status" value="1"/>
</dbReference>
<evidence type="ECO:0000256" key="2">
    <source>
        <dbReference type="ARBA" id="ARBA00004132"/>
    </source>
</evidence>
<feature type="region of interest" description="Disordered" evidence="24">
    <location>
        <begin position="44"/>
        <end position="66"/>
    </location>
</feature>
<reference evidence="26" key="2">
    <citation type="submission" date="2025-08" db="UniProtKB">
        <authorList>
            <consortium name="Ensembl"/>
        </authorList>
    </citation>
    <scope>IDENTIFICATION</scope>
    <source>
        <strain evidence="26">Thorbecke</strain>
    </source>
</reference>
<organism evidence="26 27">
    <name type="scientific">Oryctolagus cuniculus</name>
    <name type="common">Rabbit</name>
    <dbReference type="NCBI Taxonomy" id="9986"/>
    <lineage>
        <taxon>Eukaryota</taxon>
        <taxon>Metazoa</taxon>
        <taxon>Chordata</taxon>
        <taxon>Craniata</taxon>
        <taxon>Vertebrata</taxon>
        <taxon>Euteleostomi</taxon>
        <taxon>Mammalia</taxon>
        <taxon>Eutheria</taxon>
        <taxon>Euarchontoglires</taxon>
        <taxon>Glires</taxon>
        <taxon>Lagomorpha</taxon>
        <taxon>Leporidae</taxon>
        <taxon>Oryctolagus</taxon>
    </lineage>
</organism>
<proteinExistence type="predicted"/>
<evidence type="ECO:0000256" key="8">
    <source>
        <dbReference type="ARBA" id="ARBA00022679"/>
    </source>
</evidence>
<dbReference type="SMART" id="SM00647">
    <property type="entry name" value="IBR"/>
    <property type="match status" value="2"/>
</dbReference>
<evidence type="ECO:0000256" key="15">
    <source>
        <dbReference type="ARBA" id="ARBA00022843"/>
    </source>
</evidence>
<dbReference type="FunFam" id="3.30.40.10:FF:000249">
    <property type="entry name" value="E3 ubiquitin-protein ligase RNF216 isoform X1"/>
    <property type="match status" value="1"/>
</dbReference>
<evidence type="ECO:0000256" key="7">
    <source>
        <dbReference type="ARBA" id="ARBA00022553"/>
    </source>
</evidence>
<keyword evidence="12" id="KW-0863">Zinc-finger</keyword>
<dbReference type="AlphaFoldDB" id="G1TA85"/>
<protein>
    <recommendedName>
        <fullName evidence="19">E3 ubiquitin-protein ligase RNF216</fullName>
        <ecNumber evidence="4">2.3.2.27</ecNumber>
    </recommendedName>
    <alternativeName>
        <fullName evidence="23">RING finger protein 216</fullName>
    </alternativeName>
    <alternativeName>
        <fullName evidence="22">RING-type E3 ubiquitin transferase RNF216</fullName>
    </alternativeName>
    <alternativeName>
        <fullName evidence="20">Triad domain-containing protein 3</fullName>
    </alternativeName>
    <alternativeName>
        <fullName evidence="21">Ubiquitin-conjugating enzyme 7-interacting protein 1</fullName>
    </alternativeName>
</protein>
<dbReference type="GO" id="GO:0006915">
    <property type="term" value="P:apoptotic process"/>
    <property type="evidence" value="ECO:0007669"/>
    <property type="project" value="UniProtKB-KW"/>
</dbReference>
<dbReference type="GO" id="GO:0061630">
    <property type="term" value="F:ubiquitin protein ligase activity"/>
    <property type="evidence" value="ECO:0007669"/>
    <property type="project" value="UniProtKB-EC"/>
</dbReference>
<keyword evidence="14" id="KW-0862">Zinc</keyword>
<feature type="compositionally biased region" description="Basic and acidic residues" evidence="24">
    <location>
        <begin position="789"/>
        <end position="802"/>
    </location>
</feature>
<keyword evidence="10" id="KW-0479">Metal-binding</keyword>
<evidence type="ECO:0000256" key="6">
    <source>
        <dbReference type="ARBA" id="ARBA00022499"/>
    </source>
</evidence>
<evidence type="ECO:0000256" key="11">
    <source>
        <dbReference type="ARBA" id="ARBA00022737"/>
    </source>
</evidence>
<keyword evidence="5" id="KW-0963">Cytoplasm</keyword>
<keyword evidence="11" id="KW-0677">Repeat</keyword>
<keyword evidence="8" id="KW-0808">Transferase</keyword>
<dbReference type="InterPro" id="IPR013083">
    <property type="entry name" value="Znf_RING/FYVE/PHD"/>
</dbReference>
<evidence type="ECO:0000256" key="5">
    <source>
        <dbReference type="ARBA" id="ARBA00022490"/>
    </source>
</evidence>
<gene>
    <name evidence="26" type="primary">RNF216</name>
</gene>
<dbReference type="GeneTree" id="ENSGT00510000048032"/>
<dbReference type="GO" id="GO:0070936">
    <property type="term" value="P:protein K48-linked ubiquitination"/>
    <property type="evidence" value="ECO:0007669"/>
    <property type="project" value="Ensembl"/>
</dbReference>
<dbReference type="Pfam" id="PF26191">
    <property type="entry name" value="RING-HC_RBR_RNF216"/>
    <property type="match status" value="1"/>
</dbReference>
<evidence type="ECO:0000256" key="3">
    <source>
        <dbReference type="ARBA" id="ARBA00004906"/>
    </source>
</evidence>
<comment type="subunit">
    <text evidence="18">Interacts with UBE2L3 and to some extent with UBE2L6. Interacts with TRAF3, TLR3, TLR4, TLR5 and TLR9. Isoform 3/ZIN binds RIPK1.</text>
</comment>
<dbReference type="Ensembl" id="ENSOCUT00000015796.4">
    <property type="protein sequence ID" value="ENSOCUP00000013571.4"/>
    <property type="gene ID" value="ENSOCUG00000015794.4"/>
</dbReference>
<keyword evidence="7" id="KW-0597">Phosphoprotein</keyword>
<evidence type="ECO:0000313" key="27">
    <source>
        <dbReference type="Proteomes" id="UP000001811"/>
    </source>
</evidence>
<feature type="region of interest" description="Disordered" evidence="24">
    <location>
        <begin position="166"/>
        <end position="190"/>
    </location>
</feature>
<evidence type="ECO:0000313" key="26">
    <source>
        <dbReference type="Ensembl" id="ENSOCUP00000013571.4"/>
    </source>
</evidence>
<dbReference type="Gene3D" id="1.20.120.1750">
    <property type="match status" value="1"/>
</dbReference>
<dbReference type="STRING" id="9986.ENSOCUP00000013571"/>
<dbReference type="InterPro" id="IPR051628">
    <property type="entry name" value="LUBAC_E3_Ligases"/>
</dbReference>
<keyword evidence="13" id="KW-0833">Ubl conjugation pathway</keyword>
<dbReference type="EC" id="2.3.2.27" evidence="4"/>
<keyword evidence="17" id="KW-0968">Cytoplasmic vesicle</keyword>
<evidence type="ECO:0000256" key="14">
    <source>
        <dbReference type="ARBA" id="ARBA00022833"/>
    </source>
</evidence>
<dbReference type="SUPFAM" id="SSF57850">
    <property type="entry name" value="RING/U-box"/>
    <property type="match status" value="2"/>
</dbReference>
<evidence type="ECO:0000256" key="24">
    <source>
        <dbReference type="SAM" id="MobiDB-lite"/>
    </source>
</evidence>
<dbReference type="PANTHER" id="PTHR22770">
    <property type="entry name" value="UBIQUITIN CONJUGATING ENZYME 7 INTERACTING PROTEIN-RELATED"/>
    <property type="match status" value="1"/>
</dbReference>
<dbReference type="PANTHER" id="PTHR22770:SF47">
    <property type="entry name" value="E3 UBIQUITIN-PROTEIN LIGASE RNF216"/>
    <property type="match status" value="1"/>
</dbReference>
<feature type="domain" description="RING-type" evidence="25">
    <location>
        <begin position="549"/>
        <end position="766"/>
    </location>
</feature>
<dbReference type="Pfam" id="PF26112">
    <property type="entry name" value="UBA_RNF216"/>
    <property type="match status" value="1"/>
</dbReference>
<dbReference type="GO" id="GO:0030136">
    <property type="term" value="C:clathrin-coated vesicle"/>
    <property type="evidence" value="ECO:0007669"/>
    <property type="project" value="UniProtKB-SubCell"/>
</dbReference>
<dbReference type="InterPro" id="IPR047545">
    <property type="entry name" value="BRcat_RBR_RNF216"/>
</dbReference>
<comment type="subcellular location">
    <subcellularLocation>
        <location evidence="2">Cytoplasmic vesicle</location>
        <location evidence="2">Clathrin-coated vesicle</location>
    </subcellularLocation>
</comment>
<dbReference type="Bgee" id="ENSOCUG00000015794">
    <property type="expression patterns" value="Expressed in autopod skin and 16 other cell types or tissues"/>
</dbReference>
<dbReference type="GO" id="GO:0050691">
    <property type="term" value="P:regulation of defense response to virus by host"/>
    <property type="evidence" value="ECO:0007669"/>
    <property type="project" value="Ensembl"/>
</dbReference>
<evidence type="ECO:0000256" key="13">
    <source>
        <dbReference type="ARBA" id="ARBA00022786"/>
    </source>
</evidence>
<dbReference type="GO" id="GO:0043161">
    <property type="term" value="P:proteasome-mediated ubiquitin-dependent protein catabolic process"/>
    <property type="evidence" value="ECO:0007669"/>
    <property type="project" value="Ensembl"/>
</dbReference>
<evidence type="ECO:0000256" key="10">
    <source>
        <dbReference type="ARBA" id="ARBA00022723"/>
    </source>
</evidence>
<evidence type="ECO:0000256" key="20">
    <source>
        <dbReference type="ARBA" id="ARBA00075675"/>
    </source>
</evidence>
<evidence type="ECO:0000256" key="9">
    <source>
        <dbReference type="ARBA" id="ARBA00022703"/>
    </source>
</evidence>
<evidence type="ECO:0000256" key="4">
    <source>
        <dbReference type="ARBA" id="ARBA00012483"/>
    </source>
</evidence>
<dbReference type="CDD" id="cd16630">
    <property type="entry name" value="RING-HC_RBR_RNF216"/>
    <property type="match status" value="1"/>
</dbReference>
<dbReference type="GO" id="GO:0008270">
    <property type="term" value="F:zinc ion binding"/>
    <property type="evidence" value="ECO:0007669"/>
    <property type="project" value="UniProtKB-KW"/>
</dbReference>
<dbReference type="InParanoid" id="G1TA85"/>
<reference evidence="26" key="3">
    <citation type="submission" date="2025-09" db="UniProtKB">
        <authorList>
            <consortium name="Ensembl"/>
        </authorList>
    </citation>
    <scope>IDENTIFICATION</scope>
    <source>
        <strain evidence="26">Thorbecke</strain>
    </source>
</reference>
<dbReference type="InterPro" id="IPR044066">
    <property type="entry name" value="TRIAD_supradom"/>
</dbReference>
<dbReference type="CDD" id="cd20339">
    <property type="entry name" value="BRcat_RBR_RNF216"/>
    <property type="match status" value="1"/>
</dbReference>
<dbReference type="GO" id="GO:0005829">
    <property type="term" value="C:cytosol"/>
    <property type="evidence" value="ECO:0007669"/>
    <property type="project" value="Ensembl"/>
</dbReference>
<dbReference type="Gene3D" id="3.30.40.10">
    <property type="entry name" value="Zinc/RING finger domain, C3HC4 (zinc finger)"/>
    <property type="match status" value="1"/>
</dbReference>
<evidence type="ECO:0000256" key="22">
    <source>
        <dbReference type="ARBA" id="ARBA00079763"/>
    </source>
</evidence>
<dbReference type="InterPro" id="IPR002867">
    <property type="entry name" value="IBR_dom"/>
</dbReference>
<keyword evidence="6" id="KW-1017">Isopeptide bond</keyword>
<dbReference type="PaxDb" id="9986-ENSOCUP00000013571"/>
<comment type="pathway">
    <text evidence="3">Protein modification; protein ubiquitination.</text>
</comment>
<evidence type="ECO:0000256" key="18">
    <source>
        <dbReference type="ARBA" id="ARBA00064098"/>
    </source>
</evidence>
<evidence type="ECO:0000256" key="21">
    <source>
        <dbReference type="ARBA" id="ARBA00078432"/>
    </source>
</evidence>
<dbReference type="CDD" id="cd20353">
    <property type="entry name" value="Rcat_RBR_RNF216"/>
    <property type="match status" value="1"/>
</dbReference>
<feature type="region of interest" description="Disordered" evidence="24">
    <location>
        <begin position="789"/>
        <end position="815"/>
    </location>
</feature>
<evidence type="ECO:0000259" key="25">
    <source>
        <dbReference type="PROSITE" id="PS51873"/>
    </source>
</evidence>
<evidence type="ECO:0000256" key="17">
    <source>
        <dbReference type="ARBA" id="ARBA00023329"/>
    </source>
</evidence>
<dbReference type="HOGENOM" id="CLU_011576_1_0_1"/>
<dbReference type="FunCoup" id="G1TA85">
    <property type="interactions" value="1323"/>
</dbReference>
<evidence type="ECO:0000256" key="16">
    <source>
        <dbReference type="ARBA" id="ARBA00023054"/>
    </source>
</evidence>
<keyword evidence="16" id="KW-0175">Coiled coil</keyword>
<dbReference type="InterPro" id="IPR047546">
    <property type="entry name" value="Rcat_RBR_RNF216"/>
</dbReference>
<feature type="compositionally biased region" description="Polar residues" evidence="24">
    <location>
        <begin position="177"/>
        <end position="190"/>
    </location>
</feature>
<accession>G1TA85</accession>
<dbReference type="Proteomes" id="UP000001811">
    <property type="component" value="Unplaced"/>
</dbReference>
<sequence length="1014" mass="114398">MCASLCLKMAEGNSNEEVIHLNNFHCHRGQDWISLRDGPITISDSSDEEGIPMLVTPAPPHHEEEDLDDDVILTETNKPQTSRPNLIKPAAQWQDLKRLGEERPKKSRAAFESDKSSCLSVCNNPLFDPGTQDDSEEPKPGPSHNQVADATVNPRAEQKVIILEENSLFPESDPLETANQSSEDSETELLSNLGESAGTADDQVIEEDCWLSHPYLRSLSQQPREVMNQVVPQERQPEAELGLLLFQHELPGPAFPRPEPQQDGIPGPASPQPAHPLGELEEQQLAIDEEEPGPAFPLQGSQETALKDIWRQEATEVDQELIALLVKETEARFPDVANGYIEEIIHLKNYYDLNVLCNFLLENPDYPKREDRVIIDPSSSLLASQDETKLPKVDFFDYSKLAPLDQRCFIQAADLLMADFRMLSSQDIKWALHELKGHYAITRKAFSDAIKKWQELSPEASGKRKKRKEMNQFSYIDFKFEQGDIKIEKRMFFLENKRRHCRSYERRALLPAVQQEQEFYEQKVKEMAEHEDFLLALQMNEEQYQKDGQLIECRCCYGEFPFEELTQCADAHLFCKECLIRYAQEAVFGSGKSELSCMEGSCTCSFPASELEKVLPQTVLCKYYERKAEEEVAAAYADELVRCPSCSFPALLDSDVKRFSCPNPRCRKETCRKCQGLWKEHNGLTCEELAEKDDIKYRTSVEEKMSAARIRKCRRCGTGLIKSEGCNRMSCRCGAQMCYLCRAPISGYDHFCQHPRSPGAPCQECSKCSLWTDPTEDDEKLIEEIQKEAEEEQRRKSGENTFKRIGPPLEKPPEKVQRVEALPRPVPQNLHQPQMPPYAFVHPHFALPPVRPMFNNFPLNMGPIPVWGQPCERSGPPPGLRYTQLDLGLNADGRTMCVPSSVPQEGPAALGTPGAPRACTPIAMLRSWEIRRAQKPAGIAASVGAQQVRLLPVPGRATVRVPAAPLLIQLPVDTSGILPSLCNSAFQKINLKNIINLKRKKPTPDSGFSQPVYK</sequence>
<dbReference type="eggNOG" id="KOG1812">
    <property type="taxonomic scope" value="Eukaryota"/>
</dbReference>
<dbReference type="Pfam" id="PF22191">
    <property type="entry name" value="IBR_1"/>
    <property type="match status" value="1"/>
</dbReference>
<comment type="catalytic activity">
    <reaction evidence="1">
        <text>S-ubiquitinyl-[E2 ubiquitin-conjugating enzyme]-L-cysteine + [acceptor protein]-L-lysine = [E2 ubiquitin-conjugating enzyme]-L-cysteine + N(6)-ubiquitinyl-[acceptor protein]-L-lysine.</text>
        <dbReference type="EC" id="2.3.2.27"/>
    </reaction>
</comment>
<dbReference type="PROSITE" id="PS51873">
    <property type="entry name" value="TRIAD"/>
    <property type="match status" value="1"/>
</dbReference>
<dbReference type="FunFam" id="1.20.120.1750:FF:000016">
    <property type="entry name" value="E3 ubiquitin-protein ligase RNF216 isoform X1"/>
    <property type="match status" value="1"/>
</dbReference>
<feature type="region of interest" description="Disordered" evidence="24">
    <location>
        <begin position="122"/>
        <end position="152"/>
    </location>
</feature>
<keyword evidence="27" id="KW-1185">Reference proteome</keyword>
<dbReference type="InterPro" id="IPR058758">
    <property type="entry name" value="UBA_RNF216"/>
</dbReference>
<dbReference type="GO" id="GO:0032648">
    <property type="term" value="P:regulation of interferon-beta production"/>
    <property type="evidence" value="ECO:0007669"/>
    <property type="project" value="Ensembl"/>
</dbReference>
<feature type="region of interest" description="Disordered" evidence="24">
    <location>
        <begin position="251"/>
        <end position="276"/>
    </location>
</feature>
<evidence type="ECO:0000256" key="19">
    <source>
        <dbReference type="ARBA" id="ARBA00067770"/>
    </source>
</evidence>
<reference evidence="26 27" key="1">
    <citation type="journal article" date="2011" name="Nature">
        <title>A high-resolution map of human evolutionary constraint using 29 mammals.</title>
        <authorList>
            <person name="Lindblad-Toh K."/>
            <person name="Garber M."/>
            <person name="Zuk O."/>
            <person name="Lin M.F."/>
            <person name="Parker B.J."/>
            <person name="Washietl S."/>
            <person name="Kheradpour P."/>
            <person name="Ernst J."/>
            <person name="Jordan G."/>
            <person name="Mauceli E."/>
            <person name="Ward L.D."/>
            <person name="Lowe C.B."/>
            <person name="Holloway A.K."/>
            <person name="Clamp M."/>
            <person name="Gnerre S."/>
            <person name="Alfoldi J."/>
            <person name="Beal K."/>
            <person name="Chang J."/>
            <person name="Clawson H."/>
            <person name="Cuff J."/>
            <person name="Di Palma F."/>
            <person name="Fitzgerald S."/>
            <person name="Flicek P."/>
            <person name="Guttman M."/>
            <person name="Hubisz M.J."/>
            <person name="Jaffe D.B."/>
            <person name="Jungreis I."/>
            <person name="Kent W.J."/>
            <person name="Kostka D."/>
            <person name="Lara M."/>
            <person name="Martins A.L."/>
            <person name="Massingham T."/>
            <person name="Moltke I."/>
            <person name="Raney B.J."/>
            <person name="Rasmussen M.D."/>
            <person name="Robinson J."/>
            <person name="Stark A."/>
            <person name="Vilella A.J."/>
            <person name="Wen J."/>
            <person name="Xie X."/>
            <person name="Zody M.C."/>
            <person name="Baldwin J."/>
            <person name="Bloom T."/>
            <person name="Chin C.W."/>
            <person name="Heiman D."/>
            <person name="Nicol R."/>
            <person name="Nusbaum C."/>
            <person name="Young S."/>
            <person name="Wilkinson J."/>
            <person name="Worley K.C."/>
            <person name="Kovar C.L."/>
            <person name="Muzny D.M."/>
            <person name="Gibbs R.A."/>
            <person name="Cree A."/>
            <person name="Dihn H.H."/>
            <person name="Fowler G."/>
            <person name="Jhangiani S."/>
            <person name="Joshi V."/>
            <person name="Lee S."/>
            <person name="Lewis L.R."/>
            <person name="Nazareth L.V."/>
            <person name="Okwuonu G."/>
            <person name="Santibanez J."/>
            <person name="Warren W.C."/>
            <person name="Mardis E.R."/>
            <person name="Weinstock G.M."/>
            <person name="Wilson R.K."/>
            <person name="Delehaunty K."/>
            <person name="Dooling D."/>
            <person name="Fronik C."/>
            <person name="Fulton L."/>
            <person name="Fulton B."/>
            <person name="Graves T."/>
            <person name="Minx P."/>
            <person name="Sodergren E."/>
            <person name="Birney E."/>
            <person name="Margulies E.H."/>
            <person name="Herrero J."/>
            <person name="Green E.D."/>
            <person name="Haussler D."/>
            <person name="Siepel A."/>
            <person name="Goldman N."/>
            <person name="Pollard K.S."/>
            <person name="Pedersen J.S."/>
            <person name="Lander E.S."/>
            <person name="Kellis M."/>
        </authorList>
    </citation>
    <scope>NUCLEOTIDE SEQUENCE [LARGE SCALE GENOMIC DNA]</scope>
    <source>
        <strain evidence="27">Thorbecke</strain>
    </source>
</reference>